<sequence length="645" mass="74060">MARMCVKTRRLDVARVCLGNMGNARAAKALKEAEAQPEPEAQVAMLAIQLGMLEDAEKLYKSCQRYDLLNNFYQASGQWQQALETAENHDRIHLRTTYYNYAKYLESMGDKTRALTYYENSDTHRVEVPRMLQDDTSSLEIYVNKMRDKNIYKWWAQYLESQSNMDSALRFYEHAQDYLSLVRVHCYMGNIEKASEIANDTGDRAASYHLARHYEGHDDIKQAVHFYTRAQAYNNAIRLCKENGLDDQLMNLALLSNPEDMMEAACYYEEKGTHMDRAVSLYHKAGYVSKALELAFATQQFSALQLIADDLNENHDPALLARCSDFFITHSQYDKAVELLVAAKKYQQALELCVTQNLTITEELAETMTVTDSKDLSEEARKELLERIADCCMRQGNYHLATKKYTQAGNKLKAMRALLKSGDTEKIVFFANVSRQKELFIMAANYLQSLDWRKDPEILKTIIGFYTKGRAPDLLAGFYEACAQVEIDDYQNYEKALDALTEALKCISKAKDSSGQQEARLADTQHKITLIKKFVYARRLYAENAGEAVRLCEALLEEPELDPAVRIGDAFGFLVEHHCQQGNFQEAYRKLEELQKLLPSQNIRYYISQASLEALQKEMGLPMDRSDRRHNVKEEDEVEEDLNVP</sequence>
<evidence type="ECO:0000313" key="1">
    <source>
        <dbReference type="EMBL" id="TMS21902.1"/>
    </source>
</evidence>
<protein>
    <submittedName>
        <fullName evidence="1">Uncharacterized protein</fullName>
    </submittedName>
</protein>
<gene>
    <name evidence="1" type="ORF">E3U43_012167</name>
</gene>
<organism evidence="1 2">
    <name type="scientific">Larimichthys crocea</name>
    <name type="common">Large yellow croaker</name>
    <name type="synonym">Pseudosciaena crocea</name>
    <dbReference type="NCBI Taxonomy" id="215358"/>
    <lineage>
        <taxon>Eukaryota</taxon>
        <taxon>Metazoa</taxon>
        <taxon>Chordata</taxon>
        <taxon>Craniata</taxon>
        <taxon>Vertebrata</taxon>
        <taxon>Euteleostomi</taxon>
        <taxon>Actinopterygii</taxon>
        <taxon>Neopterygii</taxon>
        <taxon>Teleostei</taxon>
        <taxon>Neoteleostei</taxon>
        <taxon>Acanthomorphata</taxon>
        <taxon>Eupercaria</taxon>
        <taxon>Sciaenidae</taxon>
        <taxon>Larimichthys</taxon>
    </lineage>
</organism>
<dbReference type="EMBL" id="CM011675">
    <property type="protein sequence ID" value="TMS21902.1"/>
    <property type="molecule type" value="Genomic_DNA"/>
</dbReference>
<name>A0ACD3RRC8_LARCR</name>
<keyword evidence="2" id="KW-1185">Reference proteome</keyword>
<evidence type="ECO:0000313" key="2">
    <source>
        <dbReference type="Proteomes" id="UP000793456"/>
    </source>
</evidence>
<accession>A0ACD3RRC8</accession>
<comment type="caution">
    <text evidence="1">The sequence shown here is derived from an EMBL/GenBank/DDBJ whole genome shotgun (WGS) entry which is preliminary data.</text>
</comment>
<reference evidence="1" key="1">
    <citation type="submission" date="2018-11" db="EMBL/GenBank/DDBJ databases">
        <title>The sequence and de novo assembly of Larimichthys crocea genome using PacBio and Hi-C technologies.</title>
        <authorList>
            <person name="Xu P."/>
            <person name="Chen B."/>
            <person name="Zhou Z."/>
            <person name="Ke Q."/>
            <person name="Wu Y."/>
            <person name="Bai H."/>
            <person name="Pu F."/>
        </authorList>
    </citation>
    <scope>NUCLEOTIDE SEQUENCE</scope>
    <source>
        <tissue evidence="1">Muscle</tissue>
    </source>
</reference>
<dbReference type="Proteomes" id="UP000793456">
    <property type="component" value="Chromosome II"/>
</dbReference>
<proteinExistence type="predicted"/>